<evidence type="ECO:0000256" key="1">
    <source>
        <dbReference type="ARBA" id="ARBA00009437"/>
    </source>
</evidence>
<dbReference type="InterPro" id="IPR000847">
    <property type="entry name" value="LysR_HTH_N"/>
</dbReference>
<evidence type="ECO:0000259" key="5">
    <source>
        <dbReference type="PROSITE" id="PS50931"/>
    </source>
</evidence>
<dbReference type="Proteomes" id="UP001549036">
    <property type="component" value="Unassembled WGS sequence"/>
</dbReference>
<dbReference type="PANTHER" id="PTHR30537">
    <property type="entry name" value="HTH-TYPE TRANSCRIPTIONAL REGULATOR"/>
    <property type="match status" value="1"/>
</dbReference>
<dbReference type="SUPFAM" id="SSF53850">
    <property type="entry name" value="Periplasmic binding protein-like II"/>
    <property type="match status" value="1"/>
</dbReference>
<dbReference type="SUPFAM" id="SSF46785">
    <property type="entry name" value="Winged helix' DNA-binding domain"/>
    <property type="match status" value="1"/>
</dbReference>
<evidence type="ECO:0000313" key="7">
    <source>
        <dbReference type="Proteomes" id="UP001549036"/>
    </source>
</evidence>
<dbReference type="Pfam" id="PF00126">
    <property type="entry name" value="HTH_1"/>
    <property type="match status" value="1"/>
</dbReference>
<organism evidence="6 7">
    <name type="scientific">Mesorhizobium shonense</name>
    <dbReference type="NCBI Taxonomy" id="1209948"/>
    <lineage>
        <taxon>Bacteria</taxon>
        <taxon>Pseudomonadati</taxon>
        <taxon>Pseudomonadota</taxon>
        <taxon>Alphaproteobacteria</taxon>
        <taxon>Hyphomicrobiales</taxon>
        <taxon>Phyllobacteriaceae</taxon>
        <taxon>Mesorhizobium</taxon>
    </lineage>
</organism>
<sequence>MDMVEAMRVAVEVARHGSFTLAGRELRISAPSVSRIIAELEADLGARLFNRTTRQLNLTDAGLEFVQKSAGLLEELDHMRNMVRERHDTPRGLLRVSCVTAFGNECLAPAIPDFMQRYPQLSVSVDIGNRLVDLIGEHYDVALRVGPLSDSSLIAQKISTQQIVFVASPDFCLKFGTPLSIDEIKDCPSVTQVSGEWGRTHQFNHHGATIHFDVPQHLTMNSARAVRNACLTGYGYSLLPDFMVAKDIREGRLIRLLPDLEPVEQPIYAFYAQRRHMPEKVRVFIDFLREAFGH</sequence>
<feature type="domain" description="HTH lysR-type" evidence="5">
    <location>
        <begin position="1"/>
        <end position="59"/>
    </location>
</feature>
<evidence type="ECO:0000313" key="6">
    <source>
        <dbReference type="EMBL" id="MET3595191.1"/>
    </source>
</evidence>
<dbReference type="PROSITE" id="PS50931">
    <property type="entry name" value="HTH_LYSR"/>
    <property type="match status" value="1"/>
</dbReference>
<dbReference type="Pfam" id="PF03466">
    <property type="entry name" value="LysR_substrate"/>
    <property type="match status" value="1"/>
</dbReference>
<evidence type="ECO:0000256" key="4">
    <source>
        <dbReference type="ARBA" id="ARBA00023163"/>
    </source>
</evidence>
<reference evidence="6 7" key="1">
    <citation type="submission" date="2024-06" db="EMBL/GenBank/DDBJ databases">
        <title>Genomic Encyclopedia of Type Strains, Phase IV (KMG-IV): sequencing the most valuable type-strain genomes for metagenomic binning, comparative biology and taxonomic classification.</title>
        <authorList>
            <person name="Goeker M."/>
        </authorList>
    </citation>
    <scope>NUCLEOTIDE SEQUENCE [LARGE SCALE GENOMIC DNA]</scope>
    <source>
        <strain evidence="6 7">DSM 29846</strain>
    </source>
</reference>
<dbReference type="InterPro" id="IPR036390">
    <property type="entry name" value="WH_DNA-bd_sf"/>
</dbReference>
<dbReference type="RefSeq" id="WP_354416554.1">
    <property type="nucleotide sequence ID" value="NZ_JBEPLM010000009.1"/>
</dbReference>
<name>A0ABV2HX67_9HYPH</name>
<accession>A0ABV2HX67</accession>
<proteinExistence type="inferred from homology"/>
<dbReference type="InterPro" id="IPR036388">
    <property type="entry name" value="WH-like_DNA-bd_sf"/>
</dbReference>
<keyword evidence="3" id="KW-0238">DNA-binding</keyword>
<protein>
    <submittedName>
        <fullName evidence="6">LysR family transcriptional regulator for bpeEF and oprC</fullName>
    </submittedName>
</protein>
<evidence type="ECO:0000256" key="3">
    <source>
        <dbReference type="ARBA" id="ARBA00023125"/>
    </source>
</evidence>
<dbReference type="Gene3D" id="1.10.10.10">
    <property type="entry name" value="Winged helix-like DNA-binding domain superfamily/Winged helix DNA-binding domain"/>
    <property type="match status" value="1"/>
</dbReference>
<keyword evidence="4" id="KW-0804">Transcription</keyword>
<keyword evidence="2" id="KW-0805">Transcription regulation</keyword>
<keyword evidence="7" id="KW-1185">Reference proteome</keyword>
<dbReference type="EMBL" id="JBEPLM010000009">
    <property type="protein sequence ID" value="MET3595191.1"/>
    <property type="molecule type" value="Genomic_DNA"/>
</dbReference>
<comment type="similarity">
    <text evidence="1">Belongs to the LysR transcriptional regulatory family.</text>
</comment>
<evidence type="ECO:0000256" key="2">
    <source>
        <dbReference type="ARBA" id="ARBA00023015"/>
    </source>
</evidence>
<dbReference type="CDD" id="cd08422">
    <property type="entry name" value="PBP2_CrgA_like"/>
    <property type="match status" value="1"/>
</dbReference>
<gene>
    <name evidence="6" type="ORF">ABID26_004603</name>
</gene>
<dbReference type="Gene3D" id="3.40.190.290">
    <property type="match status" value="1"/>
</dbReference>
<dbReference type="InterPro" id="IPR058163">
    <property type="entry name" value="LysR-type_TF_proteobact-type"/>
</dbReference>
<comment type="caution">
    <text evidence="6">The sequence shown here is derived from an EMBL/GenBank/DDBJ whole genome shotgun (WGS) entry which is preliminary data.</text>
</comment>
<dbReference type="InterPro" id="IPR005119">
    <property type="entry name" value="LysR_subst-bd"/>
</dbReference>
<dbReference type="PRINTS" id="PR00039">
    <property type="entry name" value="HTHLYSR"/>
</dbReference>
<dbReference type="PANTHER" id="PTHR30537:SF5">
    <property type="entry name" value="HTH-TYPE TRANSCRIPTIONAL ACTIVATOR TTDR-RELATED"/>
    <property type="match status" value="1"/>
</dbReference>